<keyword evidence="1" id="KW-0732">Signal</keyword>
<dbReference type="InterPro" id="IPR036907">
    <property type="entry name" value="5'-Nucleotdase_C_sf"/>
</dbReference>
<keyword evidence="3" id="KW-0175">Coiled coil</keyword>
<dbReference type="AlphaFoldDB" id="A0A1G8RP51"/>
<evidence type="ECO:0000256" key="2">
    <source>
        <dbReference type="RuleBase" id="RU362119"/>
    </source>
</evidence>
<sequence length="468" mass="52339">MASKQLYIYHTNDLHSQLQQWPKIVDYLEKQERHHQSRGEEALFFDLGDHADRVHSITEATSGRGNIDLLNASPIQYATIGNNEGVTFPKETLEQLYTSANFDVFLSNLYNEGGKRPSWAKKAGTMPVSSDGPVIGMMGLTTPFFPFYNELGWNIQDPFDILDEELPLLRQSADIVILLSHLGLFRDEQIASAYDVDVILGAHTHHRLDPAPWMNGTLITQTGKLGTHVGEVALTYDTESRKVLNGHGGLVSMEGAVPESARVGNKLANLQQEANRALTEVVASREEPLAISWTEPSSFSTFLVQQLRQWCQTDIAMIHSGLLLASLREGKITKGDLHELCPHPVNPCVVQLKGHQLKQAIHQSFTEKMIHLPLKGYGFRGYKLGRLVFAGLDVDVEQGETGTFRVNNIYFQGQEIDEHGDYEVATADMLTFGSLYPEIASSQHKRYIMPEFIRDIIAWGLKKESGKN</sequence>
<keyword evidence="2" id="KW-0547">Nucleotide-binding</keyword>
<dbReference type="SUPFAM" id="SSF56300">
    <property type="entry name" value="Metallo-dependent phosphatases"/>
    <property type="match status" value="1"/>
</dbReference>
<feature type="domain" description="Calcineurin-like phosphoesterase" evidence="4">
    <location>
        <begin position="8"/>
        <end position="206"/>
    </location>
</feature>
<dbReference type="Gene3D" id="3.60.21.10">
    <property type="match status" value="1"/>
</dbReference>
<protein>
    <submittedName>
        <fullName evidence="6">2',3'-cyclic-nucleotide 2'-phosphodiesterase/5'-or 3'-nucleotidase, 5'-nucleotidase family</fullName>
    </submittedName>
</protein>
<dbReference type="Proteomes" id="UP000198853">
    <property type="component" value="Unassembled WGS sequence"/>
</dbReference>
<dbReference type="PRINTS" id="PR01607">
    <property type="entry name" value="APYRASEFAMLY"/>
</dbReference>
<gene>
    <name evidence="6" type="ORF">SAMN04488123_11911</name>
</gene>
<evidence type="ECO:0000313" key="6">
    <source>
        <dbReference type="EMBL" id="SDJ18170.1"/>
    </source>
</evidence>
<dbReference type="PANTHER" id="PTHR11575:SF23">
    <property type="entry name" value="5-NUCLEOTIDASE FAMILY PROTEIN"/>
    <property type="match status" value="1"/>
</dbReference>
<dbReference type="GO" id="GO:0030288">
    <property type="term" value="C:outer membrane-bounded periplasmic space"/>
    <property type="evidence" value="ECO:0007669"/>
    <property type="project" value="TreeGrafter"/>
</dbReference>
<dbReference type="RefSeq" id="WP_090399561.1">
    <property type="nucleotide sequence ID" value="NZ_FNEN01000019.1"/>
</dbReference>
<feature type="coiled-coil region" evidence="3">
    <location>
        <begin position="260"/>
        <end position="287"/>
    </location>
</feature>
<evidence type="ECO:0000259" key="4">
    <source>
        <dbReference type="Pfam" id="PF00149"/>
    </source>
</evidence>
<dbReference type="SUPFAM" id="SSF55816">
    <property type="entry name" value="5'-nucleotidase (syn. UDP-sugar hydrolase), C-terminal domain"/>
    <property type="match status" value="1"/>
</dbReference>
<keyword evidence="7" id="KW-1185">Reference proteome</keyword>
<evidence type="ECO:0000313" key="7">
    <source>
        <dbReference type="Proteomes" id="UP000198853"/>
    </source>
</evidence>
<reference evidence="6 7" key="1">
    <citation type="submission" date="2016-10" db="EMBL/GenBank/DDBJ databases">
        <authorList>
            <person name="de Groot N.N."/>
        </authorList>
    </citation>
    <scope>NUCLEOTIDE SEQUENCE [LARGE SCALE GENOMIC DNA]</scope>
    <source>
        <strain evidence="6 7">DSM 21771</strain>
    </source>
</reference>
<dbReference type="GO" id="GO:0000166">
    <property type="term" value="F:nucleotide binding"/>
    <property type="evidence" value="ECO:0007669"/>
    <property type="project" value="UniProtKB-KW"/>
</dbReference>
<dbReference type="OrthoDB" id="9793179at2"/>
<evidence type="ECO:0000256" key="3">
    <source>
        <dbReference type="SAM" id="Coils"/>
    </source>
</evidence>
<dbReference type="InterPro" id="IPR011240">
    <property type="entry name" value="Pesterase_YunD"/>
</dbReference>
<accession>A0A1G8RP51</accession>
<feature type="domain" description="5'-Nucleotidase C-terminal" evidence="5">
    <location>
        <begin position="292"/>
        <end position="431"/>
    </location>
</feature>
<dbReference type="InterPro" id="IPR006179">
    <property type="entry name" value="5_nucleotidase/apyrase"/>
</dbReference>
<dbReference type="GO" id="GO:0009166">
    <property type="term" value="P:nucleotide catabolic process"/>
    <property type="evidence" value="ECO:0007669"/>
    <property type="project" value="InterPro"/>
</dbReference>
<dbReference type="InterPro" id="IPR008334">
    <property type="entry name" value="5'-Nucleotdase_C"/>
</dbReference>
<keyword evidence="2" id="KW-0378">Hydrolase</keyword>
<dbReference type="PIRSF" id="PIRSF036361">
    <property type="entry name" value="YunD"/>
    <property type="match status" value="1"/>
</dbReference>
<dbReference type="CDD" id="cd00845">
    <property type="entry name" value="MPP_UshA_N_like"/>
    <property type="match status" value="1"/>
</dbReference>
<dbReference type="PANTHER" id="PTHR11575">
    <property type="entry name" value="5'-NUCLEOTIDASE-RELATED"/>
    <property type="match status" value="1"/>
</dbReference>
<proteinExistence type="inferred from homology"/>
<dbReference type="GO" id="GO:0008253">
    <property type="term" value="F:5'-nucleotidase activity"/>
    <property type="evidence" value="ECO:0007669"/>
    <property type="project" value="TreeGrafter"/>
</dbReference>
<evidence type="ECO:0000259" key="5">
    <source>
        <dbReference type="Pfam" id="PF02872"/>
    </source>
</evidence>
<dbReference type="EMBL" id="FNEN01000019">
    <property type="protein sequence ID" value="SDJ18170.1"/>
    <property type="molecule type" value="Genomic_DNA"/>
</dbReference>
<dbReference type="InterPro" id="IPR029052">
    <property type="entry name" value="Metallo-depent_PP-like"/>
</dbReference>
<comment type="similarity">
    <text evidence="2">Belongs to the 5'-nucleotidase family.</text>
</comment>
<dbReference type="GO" id="GO:0008768">
    <property type="term" value="F:UDP-sugar diphosphatase activity"/>
    <property type="evidence" value="ECO:0007669"/>
    <property type="project" value="TreeGrafter"/>
</dbReference>
<dbReference type="InterPro" id="IPR004843">
    <property type="entry name" value="Calcineurin-like_PHP"/>
</dbReference>
<dbReference type="Gene3D" id="3.90.780.10">
    <property type="entry name" value="5'-Nucleotidase, C-terminal domain"/>
    <property type="match status" value="1"/>
</dbReference>
<evidence type="ECO:0000256" key="1">
    <source>
        <dbReference type="ARBA" id="ARBA00022729"/>
    </source>
</evidence>
<organism evidence="6 7">
    <name type="scientific">Natribacillus halophilus</name>
    <dbReference type="NCBI Taxonomy" id="549003"/>
    <lineage>
        <taxon>Bacteria</taxon>
        <taxon>Bacillati</taxon>
        <taxon>Bacillota</taxon>
        <taxon>Bacilli</taxon>
        <taxon>Bacillales</taxon>
        <taxon>Bacillaceae</taxon>
        <taxon>Natribacillus</taxon>
    </lineage>
</organism>
<name>A0A1G8RP51_9BACI</name>
<dbReference type="Pfam" id="PF02872">
    <property type="entry name" value="5_nucleotid_C"/>
    <property type="match status" value="1"/>
</dbReference>
<dbReference type="Pfam" id="PF00149">
    <property type="entry name" value="Metallophos"/>
    <property type="match status" value="1"/>
</dbReference>